<sequence length="70" mass="7194">MAFGLIMCFVDRNAAQCLDCLSRAPPGIAAACPGSRSVDAAYDACVLRYSVAPIPAAADLDYDPSVTAAI</sequence>
<dbReference type="PROSITE" id="PS51473">
    <property type="entry name" value="GNK2"/>
    <property type="match status" value="1"/>
</dbReference>
<protein>
    <submittedName>
        <fullName evidence="3">Uncharacterized protein</fullName>
    </submittedName>
</protein>
<proteinExistence type="predicted"/>
<dbReference type="InParanoid" id="A0A1D6KFY6"/>
<dbReference type="Pfam" id="PF01657">
    <property type="entry name" value="Stress-antifung"/>
    <property type="match status" value="1"/>
</dbReference>
<name>A0A1D6KFY6_MAIZE</name>
<evidence type="ECO:0000256" key="2">
    <source>
        <dbReference type="ARBA" id="ARBA00022737"/>
    </source>
</evidence>
<dbReference type="SMR" id="A0A1D6KFY6"/>
<organism evidence="3">
    <name type="scientific">Zea mays</name>
    <name type="common">Maize</name>
    <dbReference type="NCBI Taxonomy" id="4577"/>
    <lineage>
        <taxon>Eukaryota</taxon>
        <taxon>Viridiplantae</taxon>
        <taxon>Streptophyta</taxon>
        <taxon>Embryophyta</taxon>
        <taxon>Tracheophyta</taxon>
        <taxon>Spermatophyta</taxon>
        <taxon>Magnoliopsida</taxon>
        <taxon>Liliopsida</taxon>
        <taxon>Poales</taxon>
        <taxon>Poaceae</taxon>
        <taxon>PACMAD clade</taxon>
        <taxon>Panicoideae</taxon>
        <taxon>Andropogonodae</taxon>
        <taxon>Andropogoneae</taxon>
        <taxon>Tripsacinae</taxon>
        <taxon>Zea</taxon>
    </lineage>
</organism>
<dbReference type="CDD" id="cd23509">
    <property type="entry name" value="Gnk2-like"/>
    <property type="match status" value="1"/>
</dbReference>
<keyword evidence="1" id="KW-0732">Signal</keyword>
<dbReference type="EMBL" id="CM007647">
    <property type="protein sequence ID" value="ONM02000.1"/>
    <property type="molecule type" value="Genomic_DNA"/>
</dbReference>
<keyword evidence="2" id="KW-0677">Repeat</keyword>
<accession>A0A1D6KFY6</accession>
<gene>
    <name evidence="3" type="ORF">ZEAMMB73_Zm00001d031022</name>
</gene>
<dbReference type="Gene3D" id="3.30.430.20">
    <property type="entry name" value="Gnk2 domain, C-X8-C-X2-C motif"/>
    <property type="match status" value="1"/>
</dbReference>
<dbReference type="AlphaFoldDB" id="A0A1D6KFY6"/>
<evidence type="ECO:0000256" key="1">
    <source>
        <dbReference type="ARBA" id="ARBA00022729"/>
    </source>
</evidence>
<reference evidence="3" key="1">
    <citation type="submission" date="2015-12" db="EMBL/GenBank/DDBJ databases">
        <title>Update maize B73 reference genome by single molecule sequencing technologies.</title>
        <authorList>
            <consortium name="Maize Genome Sequencing Project"/>
            <person name="Ware D."/>
        </authorList>
    </citation>
    <scope>NUCLEOTIDE SEQUENCE [LARGE SCALE GENOMIC DNA]</scope>
    <source>
        <tissue evidence="3">Seedling</tissue>
    </source>
</reference>
<dbReference type="PaxDb" id="4577-AC205595.3_FGP007"/>
<evidence type="ECO:0000313" key="3">
    <source>
        <dbReference type="EMBL" id="ONM02000.1"/>
    </source>
</evidence>
<dbReference type="InterPro" id="IPR002902">
    <property type="entry name" value="GNK2"/>
</dbReference>
<dbReference type="InterPro" id="IPR038408">
    <property type="entry name" value="GNK2_sf"/>
</dbReference>